<sequence>MFAGTYAILTPNSFEYRMLKIAIAISMVALTWLFPNLIKLKFARQRDKGILFFGLLVCIWSAFDLDYSYFAPTIYADPMGAIIGNLIPRPKLYESKTISGSLTIFITSILTTFALGTNYLLRLQVSLLITILELFSGEYDNLFLSMPMLILCIYNKAQKSI</sequence>
<keyword evidence="3" id="KW-1185">Reference proteome</keyword>
<feature type="transmembrane region" description="Helical" evidence="1">
    <location>
        <begin position="98"/>
        <end position="121"/>
    </location>
</feature>
<evidence type="ECO:0000313" key="2">
    <source>
        <dbReference type="EMBL" id="KAJ1612189.1"/>
    </source>
</evidence>
<proteinExistence type="predicted"/>
<gene>
    <name evidence="2" type="ORF">OJ252_1291</name>
</gene>
<dbReference type="EMBL" id="JAPCXB010000048">
    <property type="protein sequence ID" value="KAJ1612189.1"/>
    <property type="molecule type" value="Genomic_DNA"/>
</dbReference>
<evidence type="ECO:0000256" key="1">
    <source>
        <dbReference type="SAM" id="Phobius"/>
    </source>
</evidence>
<dbReference type="Proteomes" id="UP001071777">
    <property type="component" value="Unassembled WGS sequence"/>
</dbReference>
<organism evidence="2 3">
    <name type="scientific">Cryptosporidium canis</name>
    <dbReference type="NCBI Taxonomy" id="195482"/>
    <lineage>
        <taxon>Eukaryota</taxon>
        <taxon>Sar</taxon>
        <taxon>Alveolata</taxon>
        <taxon>Apicomplexa</taxon>
        <taxon>Conoidasida</taxon>
        <taxon>Coccidia</taxon>
        <taxon>Eucoccidiorida</taxon>
        <taxon>Eimeriorina</taxon>
        <taxon>Cryptosporidiidae</taxon>
        <taxon>Cryptosporidium</taxon>
    </lineage>
</organism>
<feature type="transmembrane region" description="Helical" evidence="1">
    <location>
        <begin position="50"/>
        <end position="70"/>
    </location>
</feature>
<keyword evidence="1" id="KW-0812">Transmembrane</keyword>
<protein>
    <recommendedName>
        <fullName evidence="4">Phosphatidate cytidylyltransferase</fullName>
    </recommendedName>
</protein>
<evidence type="ECO:0008006" key="4">
    <source>
        <dbReference type="Google" id="ProtNLM"/>
    </source>
</evidence>
<name>A0ABQ8PAK9_9CRYT</name>
<comment type="caution">
    <text evidence="2">The sequence shown here is derived from an EMBL/GenBank/DDBJ whole genome shotgun (WGS) entry which is preliminary data.</text>
</comment>
<reference evidence="2" key="1">
    <citation type="submission" date="2022-10" db="EMBL/GenBank/DDBJ databases">
        <title>Adaptive evolution leads to modifications in subtelomeric GC content in a zoonotic Cryptosporidium species.</title>
        <authorList>
            <person name="Li J."/>
            <person name="Feng Y."/>
            <person name="Xiao L."/>
        </authorList>
    </citation>
    <scope>NUCLEOTIDE SEQUENCE</scope>
    <source>
        <strain evidence="2">25894</strain>
    </source>
</reference>
<feature type="transmembrane region" description="Helical" evidence="1">
    <location>
        <begin position="18"/>
        <end position="38"/>
    </location>
</feature>
<evidence type="ECO:0000313" key="3">
    <source>
        <dbReference type="Proteomes" id="UP001071777"/>
    </source>
</evidence>
<accession>A0ABQ8PAK9</accession>
<keyword evidence="1" id="KW-0472">Membrane</keyword>
<keyword evidence="1" id="KW-1133">Transmembrane helix</keyword>